<feature type="domain" description="NAD-dependent epimerase/dehydratase" evidence="5">
    <location>
        <begin position="1"/>
        <end position="60"/>
    </location>
</feature>
<dbReference type="GO" id="GO:0048040">
    <property type="term" value="F:UDP-glucuronate decarboxylase activity"/>
    <property type="evidence" value="ECO:0007669"/>
    <property type="project" value="TreeGrafter"/>
</dbReference>
<dbReference type="AlphaFoldDB" id="A0A418SKC8"/>
<evidence type="ECO:0000256" key="1">
    <source>
        <dbReference type="ARBA" id="ARBA00001911"/>
    </source>
</evidence>
<dbReference type="InterPro" id="IPR001509">
    <property type="entry name" value="Epimerase_deHydtase"/>
</dbReference>
<dbReference type="InterPro" id="IPR044516">
    <property type="entry name" value="UXS-like"/>
</dbReference>
<dbReference type="PANTHER" id="PTHR43078:SF6">
    <property type="entry name" value="UDP-GLUCURONIC ACID DECARBOXYLASE 1"/>
    <property type="match status" value="1"/>
</dbReference>
<dbReference type="GO" id="GO:0070403">
    <property type="term" value="F:NAD+ binding"/>
    <property type="evidence" value="ECO:0007669"/>
    <property type="project" value="InterPro"/>
</dbReference>
<evidence type="ECO:0000313" key="6">
    <source>
        <dbReference type="EMBL" id="QPM89080.1"/>
    </source>
</evidence>
<keyword evidence="2" id="KW-0210">Decarboxylase</keyword>
<keyword evidence="7" id="KW-1185">Reference proteome</keyword>
<organism evidence="6 7">
    <name type="scientific">Pseudooceanicola algae</name>
    <dbReference type="NCBI Taxonomy" id="1537215"/>
    <lineage>
        <taxon>Bacteria</taxon>
        <taxon>Pseudomonadati</taxon>
        <taxon>Pseudomonadota</taxon>
        <taxon>Alphaproteobacteria</taxon>
        <taxon>Rhodobacterales</taxon>
        <taxon>Paracoccaceae</taxon>
        <taxon>Pseudooceanicola</taxon>
    </lineage>
</organism>
<dbReference type="Proteomes" id="UP000283786">
    <property type="component" value="Chromosome"/>
</dbReference>
<reference evidence="6 7" key="1">
    <citation type="submission" date="2020-08" db="EMBL/GenBank/DDBJ databases">
        <title>Genome sequence of Rhodobacteraceae bacterium Lw-13e.</title>
        <authorList>
            <person name="Poehlein A."/>
            <person name="Wolter L."/>
            <person name="Daniel R."/>
            <person name="Brinkhoff T."/>
        </authorList>
    </citation>
    <scope>NUCLEOTIDE SEQUENCE [LARGE SCALE GENOMIC DNA]</scope>
    <source>
        <strain evidence="6 7">Lw-13e</strain>
    </source>
</reference>
<keyword evidence="4" id="KW-0456">Lyase</keyword>
<evidence type="ECO:0000256" key="2">
    <source>
        <dbReference type="ARBA" id="ARBA00022793"/>
    </source>
</evidence>
<dbReference type="Pfam" id="PF01370">
    <property type="entry name" value="Epimerase"/>
    <property type="match status" value="1"/>
</dbReference>
<dbReference type="InterPro" id="IPR036291">
    <property type="entry name" value="NAD(P)-bd_dom_sf"/>
</dbReference>
<evidence type="ECO:0000259" key="5">
    <source>
        <dbReference type="Pfam" id="PF01370"/>
    </source>
</evidence>
<dbReference type="Gene3D" id="3.40.50.720">
    <property type="entry name" value="NAD(P)-binding Rossmann-like Domain"/>
    <property type="match status" value="1"/>
</dbReference>
<name>A0A418SKC8_9RHOB</name>
<dbReference type="KEGG" id="palw:PSAL_002900"/>
<evidence type="ECO:0000313" key="7">
    <source>
        <dbReference type="Proteomes" id="UP000283786"/>
    </source>
</evidence>
<protein>
    <recommendedName>
        <fullName evidence="5">NAD-dependent epimerase/dehydratase domain-containing protein</fullName>
    </recommendedName>
</protein>
<evidence type="ECO:0000256" key="3">
    <source>
        <dbReference type="ARBA" id="ARBA00023027"/>
    </source>
</evidence>
<dbReference type="GO" id="GO:0005737">
    <property type="term" value="C:cytoplasm"/>
    <property type="evidence" value="ECO:0007669"/>
    <property type="project" value="TreeGrafter"/>
</dbReference>
<dbReference type="SUPFAM" id="SSF51735">
    <property type="entry name" value="NAD(P)-binding Rossmann-fold domains"/>
    <property type="match status" value="1"/>
</dbReference>
<proteinExistence type="predicted"/>
<dbReference type="EMBL" id="CP060436">
    <property type="protein sequence ID" value="QPM89080.1"/>
    <property type="molecule type" value="Genomic_DNA"/>
</dbReference>
<evidence type="ECO:0000256" key="4">
    <source>
        <dbReference type="ARBA" id="ARBA00023239"/>
    </source>
</evidence>
<accession>A0A418SKC8</accession>
<dbReference type="PANTHER" id="PTHR43078">
    <property type="entry name" value="UDP-GLUCURONIC ACID DECARBOXYLASE-RELATED"/>
    <property type="match status" value="1"/>
</dbReference>
<sequence>MRVFDTCGPRRTVSDGRVVLNFIGQALSGAPLTIYGDGGQRRFFCFITDMVEGLVRLMASAGDMARACNRGNPRACTVLELVEVISAAVGTGTRILQGPQPQWRSDSAPAG</sequence>
<comment type="cofactor">
    <cofactor evidence="1">
        <name>NAD(+)</name>
        <dbReference type="ChEBI" id="CHEBI:57540"/>
    </cofactor>
</comment>
<keyword evidence="3" id="KW-0520">NAD</keyword>
<gene>
    <name evidence="6" type="ORF">PSAL_002900</name>
</gene>
<dbReference type="GO" id="GO:0042732">
    <property type="term" value="P:D-xylose metabolic process"/>
    <property type="evidence" value="ECO:0007669"/>
    <property type="project" value="InterPro"/>
</dbReference>